<keyword evidence="2" id="KW-1185">Reference proteome</keyword>
<gene>
    <name evidence="1" type="ORF">E6C51_04020</name>
</gene>
<proteinExistence type="predicted"/>
<dbReference type="AlphaFoldDB" id="A0A4S4A110"/>
<dbReference type="EMBL" id="SSOA01000002">
    <property type="protein sequence ID" value="THF52006.1"/>
    <property type="molecule type" value="Genomic_DNA"/>
</dbReference>
<evidence type="ECO:0000313" key="2">
    <source>
        <dbReference type="Proteomes" id="UP000310754"/>
    </source>
</evidence>
<organism evidence="1 2">
    <name type="scientific">Allorhizobium terrae</name>
    <dbReference type="NCBI Taxonomy" id="1848972"/>
    <lineage>
        <taxon>Bacteria</taxon>
        <taxon>Pseudomonadati</taxon>
        <taxon>Pseudomonadota</taxon>
        <taxon>Alphaproteobacteria</taxon>
        <taxon>Hyphomicrobiales</taxon>
        <taxon>Rhizobiaceae</taxon>
        <taxon>Rhizobium/Agrobacterium group</taxon>
        <taxon>Allorhizobium</taxon>
    </lineage>
</organism>
<sequence length="263" mass="30321">MEKSEEMKSKSQIARTPPPDVRLELRREVGFGCPLCGNPHLEYHHFDPPWRINKHHSAEGMIALCARHHNEADSGAFTNEQLRNLKKNNHTRVQSKFNWRRKHTVFACGGNYAYDCTAMLTARGIDMIYFEKDDDGYDTLSLKIYDTCLNPIAVMRKNDWICRNNVDEIEATPRTPKLIIKSKIHRIDFELFFKDRGNMNETEIKVLDDFNIPEYEEALLVKVRGKLPAPCSAIFSDDRLIVDGRLFFSGNKFISSNKAIVLG</sequence>
<protein>
    <recommendedName>
        <fullName evidence="3">HNH endonuclease</fullName>
    </recommendedName>
</protein>
<dbReference type="RefSeq" id="WP_190235127.1">
    <property type="nucleotide sequence ID" value="NZ_SSOA01000002.1"/>
</dbReference>
<evidence type="ECO:0008006" key="3">
    <source>
        <dbReference type="Google" id="ProtNLM"/>
    </source>
</evidence>
<dbReference type="Proteomes" id="UP000310754">
    <property type="component" value="Unassembled WGS sequence"/>
</dbReference>
<dbReference type="InterPro" id="IPR003615">
    <property type="entry name" value="HNH_nuc"/>
</dbReference>
<accession>A0A4S4A110</accession>
<reference evidence="1 2" key="1">
    <citation type="submission" date="2019-04" db="EMBL/GenBank/DDBJ databases">
        <title>Rhizobium terrae sp. nov., isolated from a paddy soil.</title>
        <authorList>
            <person name="Lin S.-Y."/>
            <person name="Hameed A."/>
            <person name="Huang H.-I."/>
            <person name="Young C.-C."/>
        </authorList>
    </citation>
    <scope>NUCLEOTIDE SEQUENCE [LARGE SCALE GENOMIC DNA]</scope>
    <source>
        <strain evidence="1 2">CC-HIH110</strain>
    </source>
</reference>
<comment type="caution">
    <text evidence="1">The sequence shown here is derived from an EMBL/GenBank/DDBJ whole genome shotgun (WGS) entry which is preliminary data.</text>
</comment>
<name>A0A4S4A110_9HYPH</name>
<evidence type="ECO:0000313" key="1">
    <source>
        <dbReference type="EMBL" id="THF52006.1"/>
    </source>
</evidence>
<dbReference type="CDD" id="cd00085">
    <property type="entry name" value="HNHc"/>
    <property type="match status" value="1"/>
</dbReference>